<keyword evidence="8" id="KW-0472">Membrane</keyword>
<proteinExistence type="inferred from homology"/>
<evidence type="ECO:0000256" key="2">
    <source>
        <dbReference type="ARBA" id="ARBA00021549"/>
    </source>
</evidence>
<comment type="similarity">
    <text evidence="9">Belongs to the GSP H family.</text>
</comment>
<evidence type="ECO:0000313" key="13">
    <source>
        <dbReference type="Proteomes" id="UP001254564"/>
    </source>
</evidence>
<dbReference type="SUPFAM" id="SSF54523">
    <property type="entry name" value="Pili subunits"/>
    <property type="match status" value="1"/>
</dbReference>
<organism evidence="12 13">
    <name type="scientific">Vreelandella vilamensis</name>
    <dbReference type="NCBI Taxonomy" id="531309"/>
    <lineage>
        <taxon>Bacteria</taxon>
        <taxon>Pseudomonadati</taxon>
        <taxon>Pseudomonadota</taxon>
        <taxon>Gammaproteobacteria</taxon>
        <taxon>Oceanospirillales</taxon>
        <taxon>Halomonadaceae</taxon>
        <taxon>Vreelandella</taxon>
    </lineage>
</organism>
<evidence type="ECO:0000259" key="11">
    <source>
        <dbReference type="Pfam" id="PF12019"/>
    </source>
</evidence>
<keyword evidence="5" id="KW-0997">Cell inner membrane</keyword>
<accession>A0ABU1H514</accession>
<evidence type="ECO:0000256" key="3">
    <source>
        <dbReference type="ARBA" id="ARBA00022475"/>
    </source>
</evidence>
<gene>
    <name evidence="12" type="ORF">QC823_10360</name>
</gene>
<evidence type="ECO:0000256" key="8">
    <source>
        <dbReference type="ARBA" id="ARBA00023136"/>
    </source>
</evidence>
<dbReference type="InterPro" id="IPR045584">
    <property type="entry name" value="Pilin-like"/>
</dbReference>
<evidence type="ECO:0000256" key="6">
    <source>
        <dbReference type="ARBA" id="ARBA00022692"/>
    </source>
</evidence>
<keyword evidence="6" id="KW-0812">Transmembrane</keyword>
<protein>
    <recommendedName>
        <fullName evidence="2">Type II secretion system protein H</fullName>
    </recommendedName>
    <alternativeName>
        <fullName evidence="10">General secretion pathway protein H</fullName>
    </alternativeName>
</protein>
<dbReference type="Pfam" id="PF12019">
    <property type="entry name" value="GspH"/>
    <property type="match status" value="1"/>
</dbReference>
<evidence type="ECO:0000256" key="7">
    <source>
        <dbReference type="ARBA" id="ARBA00022989"/>
    </source>
</evidence>
<evidence type="ECO:0000256" key="5">
    <source>
        <dbReference type="ARBA" id="ARBA00022519"/>
    </source>
</evidence>
<sequence>MKQRGFTLIELLITLAIAAILATVAVPAFNTFLARQQLASDVNEMISVLSFARSEAIKQRTDVSAKISSGPPWAITVTRNSDDGSDGLMLRRIEGRRSDIGISNDTELTFGSLGARENCTPEDCQFTVSHDDMVTSRLIEISPAGGIRREVLKND</sequence>
<dbReference type="InterPro" id="IPR022346">
    <property type="entry name" value="T2SS_GspH"/>
</dbReference>
<keyword evidence="13" id="KW-1185">Reference proteome</keyword>
<evidence type="ECO:0000256" key="9">
    <source>
        <dbReference type="ARBA" id="ARBA00025772"/>
    </source>
</evidence>
<name>A0ABU1H514_9GAMM</name>
<evidence type="ECO:0000313" key="12">
    <source>
        <dbReference type="EMBL" id="MDR5899389.1"/>
    </source>
</evidence>
<dbReference type="Pfam" id="PF07963">
    <property type="entry name" value="N_methyl"/>
    <property type="match status" value="1"/>
</dbReference>
<dbReference type="EMBL" id="JARWAN010000015">
    <property type="protein sequence ID" value="MDR5899389.1"/>
    <property type="molecule type" value="Genomic_DNA"/>
</dbReference>
<comment type="subcellular location">
    <subcellularLocation>
        <location evidence="1">Cell inner membrane</location>
        <topology evidence="1">Single-pass membrane protein</topology>
    </subcellularLocation>
</comment>
<dbReference type="Gene3D" id="3.55.40.10">
    <property type="entry name" value="minor pseudopilin epsh domain"/>
    <property type="match status" value="1"/>
</dbReference>
<evidence type="ECO:0000256" key="1">
    <source>
        <dbReference type="ARBA" id="ARBA00004377"/>
    </source>
</evidence>
<reference evidence="12 13" key="1">
    <citation type="submission" date="2023-04" db="EMBL/GenBank/DDBJ databases">
        <title>A long-awaited taxogenomic arrangement of the family Halomonadaceae.</title>
        <authorList>
            <person name="De La Haba R."/>
            <person name="Chuvochina M."/>
            <person name="Wittouck S."/>
            <person name="Arahal D.R."/>
            <person name="Sanchez-Porro C."/>
            <person name="Hugenholtz P."/>
            <person name="Ventosa A."/>
        </authorList>
    </citation>
    <scope>NUCLEOTIDE SEQUENCE [LARGE SCALE GENOMIC DNA]</scope>
    <source>
        <strain evidence="12 13">DSM 21020</strain>
    </source>
</reference>
<keyword evidence="3" id="KW-1003">Cell membrane</keyword>
<comment type="caution">
    <text evidence="12">The sequence shown here is derived from an EMBL/GenBank/DDBJ whole genome shotgun (WGS) entry which is preliminary data.</text>
</comment>
<feature type="domain" description="General secretion pathway GspH" evidence="11">
    <location>
        <begin position="42"/>
        <end position="145"/>
    </location>
</feature>
<keyword evidence="7" id="KW-1133">Transmembrane helix</keyword>
<dbReference type="RefSeq" id="WP_309656273.1">
    <property type="nucleotide sequence ID" value="NZ_JARWAN010000015.1"/>
</dbReference>
<dbReference type="NCBIfam" id="TIGR02532">
    <property type="entry name" value="IV_pilin_GFxxxE"/>
    <property type="match status" value="1"/>
</dbReference>
<dbReference type="PROSITE" id="PS00409">
    <property type="entry name" value="PROKAR_NTER_METHYL"/>
    <property type="match status" value="1"/>
</dbReference>
<keyword evidence="4" id="KW-0488">Methylation</keyword>
<evidence type="ECO:0000256" key="4">
    <source>
        <dbReference type="ARBA" id="ARBA00022481"/>
    </source>
</evidence>
<dbReference type="Proteomes" id="UP001254564">
    <property type="component" value="Unassembled WGS sequence"/>
</dbReference>
<evidence type="ECO:0000256" key="10">
    <source>
        <dbReference type="ARBA" id="ARBA00030775"/>
    </source>
</evidence>
<dbReference type="InterPro" id="IPR012902">
    <property type="entry name" value="N_methyl_site"/>
</dbReference>